<feature type="non-terminal residue" evidence="1">
    <location>
        <position position="1"/>
    </location>
</feature>
<accession>A0ABN7X6G9</accession>
<evidence type="ECO:0000313" key="2">
    <source>
        <dbReference type="Proteomes" id="UP000789901"/>
    </source>
</evidence>
<reference evidence="1 2" key="1">
    <citation type="submission" date="2021-06" db="EMBL/GenBank/DDBJ databases">
        <authorList>
            <person name="Kallberg Y."/>
            <person name="Tangrot J."/>
            <person name="Rosling A."/>
        </authorList>
    </citation>
    <scope>NUCLEOTIDE SEQUENCE [LARGE SCALE GENOMIC DNA]</scope>
    <source>
        <strain evidence="1 2">120-4 pot B 10/14</strain>
    </source>
</reference>
<sequence length="107" mass="13002">GKKEDKKNKTHLTLEQKHDFLKRYMTTYLDLNTKQKIEIITQDVERVTEGDTKEEIWIPSKRVKQVQTKMEDTIMTRETDNKEGKKWREKLLYTQWLIDFRTKNVKA</sequence>
<proteinExistence type="predicted"/>
<keyword evidence="2" id="KW-1185">Reference proteome</keyword>
<comment type="caution">
    <text evidence="1">The sequence shown here is derived from an EMBL/GenBank/DDBJ whole genome shotgun (WGS) entry which is preliminary data.</text>
</comment>
<protein>
    <submittedName>
        <fullName evidence="1">7473_t:CDS:1</fullName>
    </submittedName>
</protein>
<name>A0ABN7X6G9_GIGMA</name>
<feature type="non-terminal residue" evidence="1">
    <location>
        <position position="107"/>
    </location>
</feature>
<dbReference type="Proteomes" id="UP000789901">
    <property type="component" value="Unassembled WGS sequence"/>
</dbReference>
<organism evidence="1 2">
    <name type="scientific">Gigaspora margarita</name>
    <dbReference type="NCBI Taxonomy" id="4874"/>
    <lineage>
        <taxon>Eukaryota</taxon>
        <taxon>Fungi</taxon>
        <taxon>Fungi incertae sedis</taxon>
        <taxon>Mucoromycota</taxon>
        <taxon>Glomeromycotina</taxon>
        <taxon>Glomeromycetes</taxon>
        <taxon>Diversisporales</taxon>
        <taxon>Gigasporaceae</taxon>
        <taxon>Gigaspora</taxon>
    </lineage>
</organism>
<dbReference type="EMBL" id="CAJVQB010093800">
    <property type="protein sequence ID" value="CAG8848866.1"/>
    <property type="molecule type" value="Genomic_DNA"/>
</dbReference>
<evidence type="ECO:0000313" key="1">
    <source>
        <dbReference type="EMBL" id="CAG8848866.1"/>
    </source>
</evidence>
<gene>
    <name evidence="1" type="ORF">GMARGA_LOCUS39401</name>
</gene>